<name>A0A3L7K4R6_9BACI</name>
<dbReference type="InterPro" id="IPR004433">
    <property type="entry name" value="MenaQ_synth_MenD"/>
</dbReference>
<evidence type="ECO:0000313" key="11">
    <source>
        <dbReference type="EMBL" id="RLQ97840.1"/>
    </source>
</evidence>
<dbReference type="RefSeq" id="WP_121678532.1">
    <property type="nucleotide sequence ID" value="NZ_RCVZ01000001.1"/>
</dbReference>
<dbReference type="Gene3D" id="3.40.50.1220">
    <property type="entry name" value="TPP-binding domain"/>
    <property type="match status" value="1"/>
</dbReference>
<feature type="domain" description="Thiamine pyrophosphate enzyme TPP-binding" evidence="8">
    <location>
        <begin position="426"/>
        <end position="554"/>
    </location>
</feature>
<comment type="subunit">
    <text evidence="7">Homodimer.</text>
</comment>
<dbReference type="PIRSF" id="PIRSF004983">
    <property type="entry name" value="MenD"/>
    <property type="match status" value="1"/>
</dbReference>
<evidence type="ECO:0000256" key="5">
    <source>
        <dbReference type="ARBA" id="ARBA00023052"/>
    </source>
</evidence>
<sequence>MNHIKALTDFTASFINEMNKSGITDVVVSPGSRSTPMAMLMAEHPNINLYINVDERSAGFFALGMAKASKKPVALLCTSGTAAANYFPAIVEAEISRVPLLVLTADRPHELRNVGAPQAIDQIHLYGQHVKWFNEMALPEEGESAMKYVTAAARRAVSTSLCKPAGPVHLNFPFREPLIPDLDSLPYQSVKTEVTSIPGVMEGRRQIDPKQVEGLLDLLLHEEEGVIVCGPIDDPEFSKEVIHLAEFLGYPILADPLSQLRSGHESPQIILEGYDAILRSVDAKNELQPKVVIRFGAMPVSKSTMQFMQGLTEASHIVVDSGGGWRDPSSMSTVMIYGGEAEFCKTISAIKNEIARKSGWLSKWQAMNEIAVRNLQEVKAIEEIDEGKIFCELAKLLPNESALFIGNSMPIRDVDTFFFKTNKNITLYANRGANGIDGVVSSALGASVYNEPMFLVIGDLSFFHDMNGLLAARMNELNLSIILINNNGGGIFSYLPQAQHAKHFEKLFGTPLNMEFKAAGELYGASYAKVNDWNDFEVFVSEAANTKGISIIEVPTDRQKNVQAHRKLWNCVSREISDYLKSVE</sequence>
<dbReference type="Pfam" id="PF16582">
    <property type="entry name" value="TPP_enzyme_M_2"/>
    <property type="match status" value="1"/>
</dbReference>
<dbReference type="InterPro" id="IPR011766">
    <property type="entry name" value="TPP_enzyme_TPP-bd"/>
</dbReference>
<dbReference type="Pfam" id="PF02775">
    <property type="entry name" value="TPP_enzyme_C"/>
    <property type="match status" value="1"/>
</dbReference>
<dbReference type="InterPro" id="IPR032264">
    <property type="entry name" value="MenD_middle"/>
</dbReference>
<dbReference type="Gene3D" id="3.40.50.970">
    <property type="match status" value="2"/>
</dbReference>
<comment type="similarity">
    <text evidence="7">Belongs to the TPP enzyme family. MenD subfamily.</text>
</comment>
<evidence type="ECO:0000259" key="10">
    <source>
        <dbReference type="Pfam" id="PF16582"/>
    </source>
</evidence>
<dbReference type="CDD" id="cd02009">
    <property type="entry name" value="TPP_SHCHC_synthase"/>
    <property type="match status" value="1"/>
</dbReference>
<evidence type="ECO:0000313" key="12">
    <source>
        <dbReference type="Proteomes" id="UP000276770"/>
    </source>
</evidence>
<dbReference type="InterPro" id="IPR029035">
    <property type="entry name" value="DHS-like_NAD/FAD-binding_dom"/>
</dbReference>
<gene>
    <name evidence="7 11" type="primary">menD</name>
    <name evidence="11" type="ORF">D9X91_00125</name>
</gene>
<dbReference type="UniPathway" id="UPA01057">
    <property type="reaction ID" value="UER00164"/>
</dbReference>
<evidence type="ECO:0000259" key="8">
    <source>
        <dbReference type="Pfam" id="PF02775"/>
    </source>
</evidence>
<dbReference type="GO" id="GO:0000287">
    <property type="term" value="F:magnesium ion binding"/>
    <property type="evidence" value="ECO:0007669"/>
    <property type="project" value="UniProtKB-UniRule"/>
</dbReference>
<evidence type="ECO:0000256" key="7">
    <source>
        <dbReference type="HAMAP-Rule" id="MF_01659"/>
    </source>
</evidence>
<protein>
    <recommendedName>
        <fullName evidence="7">2-succinyl-5-enolpyruvyl-6-hydroxy-3-cyclohexene-1-carboxylate synthase</fullName>
        <shortName evidence="7">SEPHCHC synthase</shortName>
        <ecNumber evidence="7">2.2.1.9</ecNumber>
    </recommendedName>
    <alternativeName>
        <fullName evidence="7">Menaquinone biosynthesis protein MenD</fullName>
    </alternativeName>
</protein>
<dbReference type="HAMAP" id="MF_01659">
    <property type="entry name" value="MenD"/>
    <property type="match status" value="1"/>
</dbReference>
<keyword evidence="4 7" id="KW-0460">Magnesium</keyword>
<dbReference type="SUPFAM" id="SSF52467">
    <property type="entry name" value="DHS-like NAD/FAD-binding domain"/>
    <property type="match status" value="1"/>
</dbReference>
<evidence type="ECO:0000259" key="9">
    <source>
        <dbReference type="Pfam" id="PF02776"/>
    </source>
</evidence>
<keyword evidence="3 7" id="KW-0479">Metal-binding</keyword>
<reference evidence="11 12" key="1">
    <citation type="submission" date="2018-10" db="EMBL/GenBank/DDBJ databases">
        <title>Falsibacillus sp. genome draft.</title>
        <authorList>
            <person name="Shi S."/>
        </authorList>
    </citation>
    <scope>NUCLEOTIDE SEQUENCE [LARGE SCALE GENOMIC DNA]</scope>
    <source>
        <strain evidence="11 12">GY 10110</strain>
    </source>
</reference>
<dbReference type="GO" id="GO:0030976">
    <property type="term" value="F:thiamine pyrophosphate binding"/>
    <property type="evidence" value="ECO:0007669"/>
    <property type="project" value="UniProtKB-UniRule"/>
</dbReference>
<dbReference type="InterPro" id="IPR029061">
    <property type="entry name" value="THDP-binding"/>
</dbReference>
<dbReference type="SUPFAM" id="SSF52518">
    <property type="entry name" value="Thiamin diphosphate-binding fold (THDP-binding)"/>
    <property type="match status" value="2"/>
</dbReference>
<keyword evidence="12" id="KW-1185">Reference proteome</keyword>
<dbReference type="CDD" id="cd07037">
    <property type="entry name" value="TPP_PYR_MenD"/>
    <property type="match status" value="1"/>
</dbReference>
<proteinExistence type="inferred from homology"/>
<dbReference type="OrthoDB" id="9791859at2"/>
<feature type="domain" description="Thiamine pyrophosphate enzyme N-terminal TPP-binding" evidence="9">
    <location>
        <begin position="12"/>
        <end position="124"/>
    </location>
</feature>
<dbReference type="Pfam" id="PF02776">
    <property type="entry name" value="TPP_enzyme_N"/>
    <property type="match status" value="1"/>
</dbReference>
<evidence type="ECO:0000256" key="1">
    <source>
        <dbReference type="ARBA" id="ARBA00022428"/>
    </source>
</evidence>
<accession>A0A3L7K4R6</accession>
<dbReference type="GO" id="GO:0009234">
    <property type="term" value="P:menaquinone biosynthetic process"/>
    <property type="evidence" value="ECO:0007669"/>
    <property type="project" value="UniProtKB-UniRule"/>
</dbReference>
<comment type="pathway">
    <text evidence="7">Quinol/quinone metabolism; 1,4-dihydroxy-2-naphthoate biosynthesis; 1,4-dihydroxy-2-naphthoate from chorismate: step 2/7.</text>
</comment>
<comment type="pathway">
    <text evidence="7">Quinol/quinone metabolism; menaquinone biosynthesis.</text>
</comment>
<dbReference type="Proteomes" id="UP000276770">
    <property type="component" value="Unassembled WGS sequence"/>
</dbReference>
<feature type="domain" description="Menaquinone biosynthesis protein MenD middle" evidence="10">
    <location>
        <begin position="221"/>
        <end position="405"/>
    </location>
</feature>
<keyword evidence="2 7" id="KW-0808">Transferase</keyword>
<keyword evidence="5 7" id="KW-0786">Thiamine pyrophosphate</keyword>
<evidence type="ECO:0000256" key="3">
    <source>
        <dbReference type="ARBA" id="ARBA00022723"/>
    </source>
</evidence>
<keyword evidence="6 7" id="KW-0464">Manganese</keyword>
<dbReference type="GO" id="GO:0070204">
    <property type="term" value="F:2-succinyl-5-enolpyruvyl-6-hydroxy-3-cyclohexene-1-carboxylic-acid synthase activity"/>
    <property type="evidence" value="ECO:0007669"/>
    <property type="project" value="UniProtKB-UniRule"/>
</dbReference>
<dbReference type="GO" id="GO:0030145">
    <property type="term" value="F:manganese ion binding"/>
    <property type="evidence" value="ECO:0007669"/>
    <property type="project" value="UniProtKB-UniRule"/>
</dbReference>
<comment type="caution">
    <text evidence="11">The sequence shown here is derived from an EMBL/GenBank/DDBJ whole genome shotgun (WGS) entry which is preliminary data.</text>
</comment>
<dbReference type="PANTHER" id="PTHR42916">
    <property type="entry name" value="2-SUCCINYL-5-ENOLPYRUVYL-6-HYDROXY-3-CYCLOHEXENE-1-CARBOXYLATE SYNTHASE"/>
    <property type="match status" value="1"/>
</dbReference>
<evidence type="ECO:0000256" key="4">
    <source>
        <dbReference type="ARBA" id="ARBA00022842"/>
    </source>
</evidence>
<comment type="catalytic activity">
    <reaction evidence="7">
        <text>isochorismate + 2-oxoglutarate + H(+) = 5-enolpyruvoyl-6-hydroxy-2-succinyl-cyclohex-3-ene-1-carboxylate + CO2</text>
        <dbReference type="Rhea" id="RHEA:25593"/>
        <dbReference type="ChEBI" id="CHEBI:15378"/>
        <dbReference type="ChEBI" id="CHEBI:16526"/>
        <dbReference type="ChEBI" id="CHEBI:16810"/>
        <dbReference type="ChEBI" id="CHEBI:29780"/>
        <dbReference type="ChEBI" id="CHEBI:58818"/>
        <dbReference type="EC" id="2.2.1.9"/>
    </reaction>
</comment>
<organism evidence="11 12">
    <name type="scientific">Falsibacillus albus</name>
    <dbReference type="NCBI Taxonomy" id="2478915"/>
    <lineage>
        <taxon>Bacteria</taxon>
        <taxon>Bacillati</taxon>
        <taxon>Bacillota</taxon>
        <taxon>Bacilli</taxon>
        <taxon>Bacillales</taxon>
        <taxon>Bacillaceae</taxon>
        <taxon>Falsibacillus</taxon>
    </lineage>
</organism>
<comment type="cofactor">
    <cofactor evidence="7">
        <name>Mg(2+)</name>
        <dbReference type="ChEBI" id="CHEBI:18420"/>
    </cofactor>
    <cofactor evidence="7">
        <name>Mn(2+)</name>
        <dbReference type="ChEBI" id="CHEBI:29035"/>
    </cofactor>
</comment>
<comment type="cofactor">
    <cofactor evidence="7">
        <name>thiamine diphosphate</name>
        <dbReference type="ChEBI" id="CHEBI:58937"/>
    </cofactor>
    <text evidence="7">Binds 1 thiamine pyrophosphate per subunit.</text>
</comment>
<dbReference type="InterPro" id="IPR012001">
    <property type="entry name" value="Thiamin_PyroP_enz_TPP-bd_dom"/>
</dbReference>
<evidence type="ECO:0000256" key="6">
    <source>
        <dbReference type="ARBA" id="ARBA00023211"/>
    </source>
</evidence>
<dbReference type="NCBIfam" id="TIGR00173">
    <property type="entry name" value="menD"/>
    <property type="match status" value="1"/>
</dbReference>
<dbReference type="EC" id="2.2.1.9" evidence="7"/>
<evidence type="ECO:0000256" key="2">
    <source>
        <dbReference type="ARBA" id="ARBA00022679"/>
    </source>
</evidence>
<dbReference type="UniPathway" id="UPA00079"/>
<keyword evidence="1 7" id="KW-0474">Menaquinone biosynthesis</keyword>
<dbReference type="PANTHER" id="PTHR42916:SF1">
    <property type="entry name" value="PROTEIN PHYLLO, CHLOROPLASTIC"/>
    <property type="match status" value="1"/>
</dbReference>
<comment type="function">
    <text evidence="7">Catalyzes the thiamine diphosphate-dependent decarboxylation of 2-oxoglutarate and the subsequent addition of the resulting succinic semialdehyde-thiamine pyrophosphate anion to isochorismate to yield 2-succinyl-5-enolpyruvyl-6-hydroxy-3-cyclohexene-1-carboxylate (SEPHCHC).</text>
</comment>
<dbReference type="AlphaFoldDB" id="A0A3L7K4R6"/>
<dbReference type="EMBL" id="RCVZ01000001">
    <property type="protein sequence ID" value="RLQ97840.1"/>
    <property type="molecule type" value="Genomic_DNA"/>
</dbReference>